<comment type="subcellular location">
    <subcellularLocation>
        <location evidence="2 17">Mitochondrion membrane</location>
        <topology evidence="2 17">Multi-pass membrane protein</topology>
    </subcellularLocation>
</comment>
<comment type="function">
    <text evidence="17">Core subunit of the mitochondrial membrane respiratory chain NADH dehydrogenase (Complex I) which catalyzes electron transfer from NADH through the respiratory chain, using ubiquinone as an electron acceptor. Essential for the catalytic activity and assembly of complex I.</text>
</comment>
<feature type="transmembrane region" description="Helical" evidence="17">
    <location>
        <begin position="178"/>
        <end position="200"/>
    </location>
</feature>
<evidence type="ECO:0000256" key="17">
    <source>
        <dbReference type="RuleBase" id="RU003297"/>
    </source>
</evidence>
<evidence type="ECO:0000313" key="20">
    <source>
        <dbReference type="EMBL" id="QEH58949.1"/>
    </source>
</evidence>
<feature type="transmembrane region" description="Helical" evidence="17">
    <location>
        <begin position="108"/>
        <end position="127"/>
    </location>
</feature>
<dbReference type="PANTHER" id="PTHR43507">
    <property type="entry name" value="NADH-UBIQUINONE OXIDOREDUCTASE CHAIN 4"/>
    <property type="match status" value="1"/>
</dbReference>
<comment type="catalytic activity">
    <reaction evidence="16 17">
        <text>a ubiquinone + NADH + 5 H(+)(in) = a ubiquinol + NAD(+) + 4 H(+)(out)</text>
        <dbReference type="Rhea" id="RHEA:29091"/>
        <dbReference type="Rhea" id="RHEA-COMP:9565"/>
        <dbReference type="Rhea" id="RHEA-COMP:9566"/>
        <dbReference type="ChEBI" id="CHEBI:15378"/>
        <dbReference type="ChEBI" id="CHEBI:16389"/>
        <dbReference type="ChEBI" id="CHEBI:17976"/>
        <dbReference type="ChEBI" id="CHEBI:57540"/>
        <dbReference type="ChEBI" id="CHEBI:57945"/>
        <dbReference type="EC" id="7.1.1.2"/>
    </reaction>
</comment>
<dbReference type="GO" id="GO:0008137">
    <property type="term" value="F:NADH dehydrogenase (ubiquinone) activity"/>
    <property type="evidence" value="ECO:0007669"/>
    <property type="project" value="UniProtKB-UniRule"/>
</dbReference>
<dbReference type="InterPro" id="IPR003918">
    <property type="entry name" value="NADH_UbQ_OxRdtase"/>
</dbReference>
<evidence type="ECO:0000256" key="3">
    <source>
        <dbReference type="ARBA" id="ARBA00009025"/>
    </source>
</evidence>
<organism evidence="20">
    <name type="scientific">Metrocoris sp. XD-2019</name>
    <dbReference type="NCBI Taxonomy" id="2581068"/>
    <lineage>
        <taxon>Eukaryota</taxon>
        <taxon>Metazoa</taxon>
        <taxon>Ecdysozoa</taxon>
        <taxon>Arthropoda</taxon>
        <taxon>Hexapoda</taxon>
        <taxon>Insecta</taxon>
        <taxon>Pterygota</taxon>
        <taxon>Neoptera</taxon>
        <taxon>Paraneoptera</taxon>
        <taxon>Hemiptera</taxon>
        <taxon>Heteroptera</taxon>
        <taxon>Gerromorpha</taxon>
        <taxon>Gerroidea</taxon>
        <taxon>Gerridae</taxon>
        <taxon>Halobatinae</taxon>
        <taxon>Metrocoris</taxon>
    </lineage>
</organism>
<dbReference type="AlphaFoldDB" id="A0A5B9XXS7"/>
<evidence type="ECO:0000256" key="12">
    <source>
        <dbReference type="ARBA" id="ARBA00023027"/>
    </source>
</evidence>
<comment type="similarity">
    <text evidence="3 17">Belongs to the complex I subunit 4 family.</text>
</comment>
<dbReference type="Pfam" id="PF01059">
    <property type="entry name" value="Oxidored_q5_N"/>
    <property type="match status" value="1"/>
</dbReference>
<dbReference type="InterPro" id="IPR000260">
    <property type="entry name" value="NADH4_N"/>
</dbReference>
<keyword evidence="9" id="KW-1278">Translocase</keyword>
<evidence type="ECO:0000256" key="8">
    <source>
        <dbReference type="ARBA" id="ARBA00022692"/>
    </source>
</evidence>
<dbReference type="EC" id="7.1.1.2" evidence="4 17"/>
<evidence type="ECO:0000256" key="13">
    <source>
        <dbReference type="ARBA" id="ARBA00023075"/>
    </source>
</evidence>
<evidence type="ECO:0000256" key="4">
    <source>
        <dbReference type="ARBA" id="ARBA00012944"/>
    </source>
</evidence>
<reference evidence="20" key="1">
    <citation type="submission" date="2019-06" db="EMBL/GenBank/DDBJ databases">
        <authorList>
            <person name="Esemu S.N."/>
            <person name="Dong X."/>
            <person name="Hartley C.S."/>
            <person name="Post R.J."/>
            <person name="Ndip L.M."/>
            <person name="Darby A.C."/>
            <person name="Makepeace B.L."/>
        </authorList>
    </citation>
    <scope>NUCLEOTIDE SEQUENCE</scope>
</reference>
<sequence length="442" mass="51331">MMKMFLLIMFMIPMSFLKNWMILISSFFLFFFILMNSISLNLFFSSLSYGFMIDVLSGSLIYLSIWILILMILASYSILKMDSFNFFMLVLMFLLFFLILSFSTTNIFMFYVFFESSLIPTLLLIFGWGYQPERLSSGFYLLFYTLFGSLPLLLSIFYMYNFCNTLFYNLLFLDYNFYLYLGLVVAFLIKMPMVFFHFWLPKAHVEAPISGSMILAGILLKLGGYGLMRVFSFLKGSYLLNNMFFICLSLFGMVMIGFICMFQVDMKSLIAYSSVSHMSLVICGIFSLNYLGLLGSLILMIGHGLCSSGLFCLANILYERSNSRSFYFNKGMITLMPSLSFFWFLFCANNMASPPSLNLLGEILIINSMMSWSSYTFLYLFMGSFLSCCYSVYLYSNTQHGIMYSGLKSFFSVNVREYILLLMHWLPLNILILKIDIFMIWL</sequence>
<evidence type="ECO:0000256" key="2">
    <source>
        <dbReference type="ARBA" id="ARBA00004225"/>
    </source>
</evidence>
<keyword evidence="12 17" id="KW-0520">NAD</keyword>
<keyword evidence="8 17" id="KW-0812">Transmembrane</keyword>
<evidence type="ECO:0000256" key="9">
    <source>
        <dbReference type="ARBA" id="ARBA00022967"/>
    </source>
</evidence>
<gene>
    <name evidence="20" type="primary">nad4</name>
</gene>
<dbReference type="Pfam" id="PF00361">
    <property type="entry name" value="Proton_antipo_M"/>
    <property type="match status" value="1"/>
</dbReference>
<feature type="transmembrane region" description="Helical" evidence="17">
    <location>
        <begin position="243"/>
        <end position="262"/>
    </location>
</feature>
<dbReference type="GO" id="GO:0031966">
    <property type="term" value="C:mitochondrial membrane"/>
    <property type="evidence" value="ECO:0007669"/>
    <property type="project" value="UniProtKB-SubCell"/>
</dbReference>
<dbReference type="GO" id="GO:0003954">
    <property type="term" value="F:NADH dehydrogenase activity"/>
    <property type="evidence" value="ECO:0007669"/>
    <property type="project" value="TreeGrafter"/>
</dbReference>
<feature type="domain" description="NADH:ubiquinone oxidoreductase chain 4 N-terminal" evidence="19">
    <location>
        <begin position="1"/>
        <end position="100"/>
    </location>
</feature>
<evidence type="ECO:0000256" key="7">
    <source>
        <dbReference type="ARBA" id="ARBA00022660"/>
    </source>
</evidence>
<protein>
    <recommendedName>
        <fullName evidence="5 17">NADH-ubiquinone oxidoreductase chain 4</fullName>
        <ecNumber evidence="4 17">7.1.1.2</ecNumber>
    </recommendedName>
</protein>
<evidence type="ECO:0000256" key="1">
    <source>
        <dbReference type="ARBA" id="ARBA00003257"/>
    </source>
</evidence>
<evidence type="ECO:0000256" key="10">
    <source>
        <dbReference type="ARBA" id="ARBA00022982"/>
    </source>
</evidence>
<feature type="transmembrane region" description="Helical" evidence="17">
    <location>
        <begin position="417"/>
        <end position="441"/>
    </location>
</feature>
<keyword evidence="15 17" id="KW-0472">Membrane</keyword>
<evidence type="ECO:0000256" key="11">
    <source>
        <dbReference type="ARBA" id="ARBA00022989"/>
    </source>
</evidence>
<dbReference type="GO" id="GO:0048039">
    <property type="term" value="F:ubiquinone binding"/>
    <property type="evidence" value="ECO:0007669"/>
    <property type="project" value="TreeGrafter"/>
</dbReference>
<evidence type="ECO:0000256" key="5">
    <source>
        <dbReference type="ARBA" id="ARBA00021006"/>
    </source>
</evidence>
<keyword evidence="11 17" id="KW-1133">Transmembrane helix</keyword>
<feature type="transmembrane region" description="Helical" evidence="17">
    <location>
        <begin position="139"/>
        <end position="158"/>
    </location>
</feature>
<dbReference type="GO" id="GO:0042773">
    <property type="term" value="P:ATP synthesis coupled electron transport"/>
    <property type="evidence" value="ECO:0007669"/>
    <property type="project" value="InterPro"/>
</dbReference>
<feature type="transmembrane region" description="Helical" evidence="17">
    <location>
        <begin position="60"/>
        <end position="79"/>
    </location>
</feature>
<name>A0A5B9XXS7_9HEMI</name>
<keyword evidence="13 17" id="KW-0830">Ubiquinone</keyword>
<proteinExistence type="inferred from homology"/>
<keyword evidence="10 17" id="KW-0249">Electron transport</keyword>
<dbReference type="GO" id="GO:0015990">
    <property type="term" value="P:electron transport coupled proton transport"/>
    <property type="evidence" value="ECO:0007669"/>
    <property type="project" value="TreeGrafter"/>
</dbReference>
<evidence type="ECO:0000259" key="18">
    <source>
        <dbReference type="Pfam" id="PF00361"/>
    </source>
</evidence>
<evidence type="ECO:0000256" key="16">
    <source>
        <dbReference type="ARBA" id="ARBA00049551"/>
    </source>
</evidence>
<evidence type="ECO:0000256" key="15">
    <source>
        <dbReference type="ARBA" id="ARBA00023136"/>
    </source>
</evidence>
<feature type="domain" description="NADH:quinone oxidoreductase/Mrp antiporter transmembrane" evidence="18">
    <location>
        <begin position="105"/>
        <end position="386"/>
    </location>
</feature>
<dbReference type="InterPro" id="IPR001750">
    <property type="entry name" value="ND/Mrp_TM"/>
</dbReference>
<feature type="transmembrane region" description="Helical" evidence="17">
    <location>
        <begin position="212"/>
        <end position="231"/>
    </location>
</feature>
<feature type="transmembrane region" description="Helical" evidence="17">
    <location>
        <begin position="86"/>
        <end position="102"/>
    </location>
</feature>
<feature type="transmembrane region" description="Helical" evidence="17">
    <location>
        <begin position="297"/>
        <end position="318"/>
    </location>
</feature>
<feature type="transmembrane region" description="Helical" evidence="17">
    <location>
        <begin position="330"/>
        <end position="352"/>
    </location>
</feature>
<accession>A0A5B9XXS7</accession>
<comment type="function">
    <text evidence="1">Core subunit of the mitochondrial membrane respiratory chain NADH dehydrogenase (Complex I) that is believed to belong to the minimal assembly required for catalysis. Complex I functions in the transfer of electrons from NADH to the respiratory chain. The immediate electron acceptor for the enzyme is believed to be ubiquinone.</text>
</comment>
<evidence type="ECO:0000256" key="14">
    <source>
        <dbReference type="ARBA" id="ARBA00023128"/>
    </source>
</evidence>
<dbReference type="PANTHER" id="PTHR43507:SF20">
    <property type="entry name" value="NADH-UBIQUINONE OXIDOREDUCTASE CHAIN 4"/>
    <property type="match status" value="1"/>
</dbReference>
<evidence type="ECO:0000256" key="6">
    <source>
        <dbReference type="ARBA" id="ARBA00022448"/>
    </source>
</evidence>
<feature type="transmembrane region" description="Helical" evidence="17">
    <location>
        <begin position="372"/>
        <end position="396"/>
    </location>
</feature>
<keyword evidence="6 17" id="KW-0813">Transport</keyword>
<dbReference type="EMBL" id="MN027278">
    <property type="protein sequence ID" value="QEH58949.1"/>
    <property type="molecule type" value="Genomic_DNA"/>
</dbReference>
<keyword evidence="14 17" id="KW-0496">Mitochondrion</keyword>
<geneLocation type="mitochondrion" evidence="20"/>
<keyword evidence="7 17" id="KW-0679">Respiratory chain</keyword>
<feature type="transmembrane region" description="Helical" evidence="17">
    <location>
        <begin position="269"/>
        <end position="291"/>
    </location>
</feature>
<evidence type="ECO:0000259" key="19">
    <source>
        <dbReference type="Pfam" id="PF01059"/>
    </source>
</evidence>
<dbReference type="PRINTS" id="PR01437">
    <property type="entry name" value="NUOXDRDTASE4"/>
</dbReference>